<sequence>MDKAQQEQKCCCSLVAIQRVEVVSHLLLQMTLHFNIYYSFPWMLSLIIGLELKFSFLLSHYKYVTVAVYVILFTVEMLRLYLGYEGNLREKVAELAGFWLLTVLQLLLVLYLVVNVNTVLLPLEFAVNGPLLFFLFVQIVTGFRSLQLMIQAQKVKYHISLLKFGQSLQNIEKLDQFDLN</sequence>
<evidence type="ECO:0000256" key="1">
    <source>
        <dbReference type="ARBA" id="ARBA00004141"/>
    </source>
</evidence>
<evidence type="ECO:0000313" key="6">
    <source>
        <dbReference type="EnsemblMetazoa" id="XP_003389447.3"/>
    </source>
</evidence>
<comment type="subcellular location">
    <subcellularLocation>
        <location evidence="1">Membrane</location>
        <topology evidence="1">Multi-pass membrane protein</topology>
    </subcellularLocation>
</comment>
<dbReference type="InterPro" id="IPR019184">
    <property type="entry name" value="Uncharacterised_TM-17"/>
</dbReference>
<dbReference type="PANTHER" id="PTHR13531:SF6">
    <property type="entry name" value="TMEM (HUMAN TRANSMEMBRANE PROTEIN) HOMOLOG"/>
    <property type="match status" value="1"/>
</dbReference>
<evidence type="ECO:0000313" key="7">
    <source>
        <dbReference type="Proteomes" id="UP000007879"/>
    </source>
</evidence>
<feature type="transmembrane region" description="Helical" evidence="5">
    <location>
        <begin position="63"/>
        <end position="82"/>
    </location>
</feature>
<name>A0AAN0IHG1_AMPQE</name>
<organism evidence="6 7">
    <name type="scientific">Amphimedon queenslandica</name>
    <name type="common">Sponge</name>
    <dbReference type="NCBI Taxonomy" id="400682"/>
    <lineage>
        <taxon>Eukaryota</taxon>
        <taxon>Metazoa</taxon>
        <taxon>Porifera</taxon>
        <taxon>Demospongiae</taxon>
        <taxon>Heteroscleromorpha</taxon>
        <taxon>Haplosclerida</taxon>
        <taxon>Niphatidae</taxon>
        <taxon>Amphimedon</taxon>
    </lineage>
</organism>
<feature type="transmembrane region" description="Helical" evidence="5">
    <location>
        <begin position="94"/>
        <end position="113"/>
    </location>
</feature>
<dbReference type="Pfam" id="PF09799">
    <property type="entry name" value="Transmemb_17"/>
    <property type="match status" value="1"/>
</dbReference>
<protein>
    <recommendedName>
        <fullName evidence="8">Transmembrane protein 17</fullName>
    </recommendedName>
</protein>
<dbReference type="GeneID" id="100632762"/>
<dbReference type="GO" id="GO:0035869">
    <property type="term" value="C:ciliary transition zone"/>
    <property type="evidence" value="ECO:0007669"/>
    <property type="project" value="TreeGrafter"/>
</dbReference>
<evidence type="ECO:0000256" key="2">
    <source>
        <dbReference type="ARBA" id="ARBA00022692"/>
    </source>
</evidence>
<keyword evidence="4 5" id="KW-0472">Membrane</keyword>
<accession>A0AAN0IHG1</accession>
<feature type="transmembrane region" description="Helical" evidence="5">
    <location>
        <begin position="36"/>
        <end position="57"/>
    </location>
</feature>
<keyword evidence="7" id="KW-1185">Reference proteome</keyword>
<proteinExistence type="predicted"/>
<evidence type="ECO:0000256" key="4">
    <source>
        <dbReference type="ARBA" id="ARBA00023136"/>
    </source>
</evidence>
<evidence type="ECO:0000256" key="3">
    <source>
        <dbReference type="ARBA" id="ARBA00022989"/>
    </source>
</evidence>
<dbReference type="RefSeq" id="XP_003389447.3">
    <property type="nucleotide sequence ID" value="XM_003389399.3"/>
</dbReference>
<evidence type="ECO:0008006" key="8">
    <source>
        <dbReference type="Google" id="ProtNLM"/>
    </source>
</evidence>
<feature type="transmembrane region" description="Helical" evidence="5">
    <location>
        <begin position="125"/>
        <end position="146"/>
    </location>
</feature>
<reference evidence="6" key="2">
    <citation type="submission" date="2024-06" db="UniProtKB">
        <authorList>
            <consortium name="EnsemblMetazoa"/>
        </authorList>
    </citation>
    <scope>IDENTIFICATION</scope>
</reference>
<dbReference type="GO" id="GO:1905515">
    <property type="term" value="P:non-motile cilium assembly"/>
    <property type="evidence" value="ECO:0007669"/>
    <property type="project" value="TreeGrafter"/>
</dbReference>
<dbReference type="PANTHER" id="PTHR13531">
    <property type="entry name" value="GEO07735P1-RELATED-RELATED"/>
    <property type="match status" value="1"/>
</dbReference>
<dbReference type="EnsemblMetazoa" id="XM_003389399.3">
    <property type="protein sequence ID" value="XP_003389447.3"/>
    <property type="gene ID" value="LOC100632762"/>
</dbReference>
<dbReference type="GO" id="GO:0016020">
    <property type="term" value="C:membrane"/>
    <property type="evidence" value="ECO:0007669"/>
    <property type="project" value="UniProtKB-SubCell"/>
</dbReference>
<keyword evidence="2 5" id="KW-0812">Transmembrane</keyword>
<dbReference type="AlphaFoldDB" id="A0AAN0IHG1"/>
<evidence type="ECO:0000256" key="5">
    <source>
        <dbReference type="SAM" id="Phobius"/>
    </source>
</evidence>
<reference evidence="7" key="1">
    <citation type="journal article" date="2010" name="Nature">
        <title>The Amphimedon queenslandica genome and the evolution of animal complexity.</title>
        <authorList>
            <person name="Srivastava M."/>
            <person name="Simakov O."/>
            <person name="Chapman J."/>
            <person name="Fahey B."/>
            <person name="Gauthier M.E."/>
            <person name="Mitros T."/>
            <person name="Richards G.S."/>
            <person name="Conaco C."/>
            <person name="Dacre M."/>
            <person name="Hellsten U."/>
            <person name="Larroux C."/>
            <person name="Putnam N.H."/>
            <person name="Stanke M."/>
            <person name="Adamska M."/>
            <person name="Darling A."/>
            <person name="Degnan S.M."/>
            <person name="Oakley T.H."/>
            <person name="Plachetzki D.C."/>
            <person name="Zhai Y."/>
            <person name="Adamski M."/>
            <person name="Calcino A."/>
            <person name="Cummins S.F."/>
            <person name="Goodstein D.M."/>
            <person name="Harris C."/>
            <person name="Jackson D.J."/>
            <person name="Leys S.P."/>
            <person name="Shu S."/>
            <person name="Woodcroft B.J."/>
            <person name="Vervoort M."/>
            <person name="Kosik K.S."/>
            <person name="Manning G."/>
            <person name="Degnan B.M."/>
            <person name="Rokhsar D.S."/>
        </authorList>
    </citation>
    <scope>NUCLEOTIDE SEQUENCE [LARGE SCALE GENOMIC DNA]</scope>
</reference>
<dbReference type="KEGG" id="aqu:100632762"/>
<dbReference type="Proteomes" id="UP000007879">
    <property type="component" value="Unassembled WGS sequence"/>
</dbReference>
<keyword evidence="3 5" id="KW-1133">Transmembrane helix</keyword>